<sequence length="53" mass="5871">MLLAVLPTPWKAKKCLRQRFQPLGKPKNASGNASNPLESLKKLPATFPTPWKA</sequence>
<protein>
    <submittedName>
        <fullName evidence="2">Uncharacterized protein</fullName>
    </submittedName>
</protein>
<comment type="caution">
    <text evidence="2">The sequence shown here is derived from an EMBL/GenBank/DDBJ whole genome shotgun (WGS) entry which is preliminary data.</text>
</comment>
<proteinExistence type="predicted"/>
<dbReference type="Proteomes" id="UP000007820">
    <property type="component" value="Unassembled WGS sequence"/>
</dbReference>
<dbReference type="EMBL" id="AFPW01000006">
    <property type="protein sequence ID" value="EGQ16532.1"/>
    <property type="molecule type" value="Genomic_DNA"/>
</dbReference>
<evidence type="ECO:0000313" key="2">
    <source>
        <dbReference type="EMBL" id="EGQ16532.1"/>
    </source>
</evidence>
<evidence type="ECO:0000313" key="3">
    <source>
        <dbReference type="Proteomes" id="UP000007820"/>
    </source>
</evidence>
<feature type="region of interest" description="Disordered" evidence="1">
    <location>
        <begin position="21"/>
        <end position="53"/>
    </location>
</feature>
<reference evidence="2 3" key="1">
    <citation type="submission" date="2011-04" db="EMBL/GenBank/DDBJ databases">
        <authorList>
            <person name="Muzny D."/>
            <person name="Qin X."/>
            <person name="Deng J."/>
            <person name="Jiang H."/>
            <person name="Liu Y."/>
            <person name="Qu J."/>
            <person name="Song X.-Z."/>
            <person name="Zhang L."/>
            <person name="Thornton R."/>
            <person name="Coyle M."/>
            <person name="Francisco L."/>
            <person name="Jackson L."/>
            <person name="Javaid M."/>
            <person name="Korchina V."/>
            <person name="Kovar C."/>
            <person name="Mata R."/>
            <person name="Mathew T."/>
            <person name="Ngo R."/>
            <person name="Nguyen L."/>
            <person name="Nguyen N."/>
            <person name="Okwuonu G."/>
            <person name="Ongeri F."/>
            <person name="Pham C."/>
            <person name="Simmons D."/>
            <person name="Wilczek-Boney K."/>
            <person name="Hale W."/>
            <person name="Jakkamsetti A."/>
            <person name="Pham P."/>
            <person name="Ruth R."/>
            <person name="San Lucas F."/>
            <person name="Warren J."/>
            <person name="Zhang J."/>
            <person name="Zhao Z."/>
            <person name="Zhou C."/>
            <person name="Zhu D."/>
            <person name="Lee S."/>
            <person name="Bess C."/>
            <person name="Blankenburg K."/>
            <person name="Forbes L."/>
            <person name="Fu Q."/>
            <person name="Gubbala S."/>
            <person name="Hirani K."/>
            <person name="Jayaseelan J.C."/>
            <person name="Lara F."/>
            <person name="Munidasa M."/>
            <person name="Palculict T."/>
            <person name="Patil S."/>
            <person name="Pu L.-L."/>
            <person name="Saada N."/>
            <person name="Tang L."/>
            <person name="Weissenberger G."/>
            <person name="Zhu Y."/>
            <person name="Hemphill L."/>
            <person name="Shang Y."/>
            <person name="Youmans B."/>
            <person name="Ayvaz T."/>
            <person name="Ross M."/>
            <person name="Santibanez J."/>
            <person name="Aqrawi P."/>
            <person name="Gross S."/>
            <person name="Joshi V."/>
            <person name="Fowler G."/>
            <person name="Nazareth L."/>
            <person name="Reid J."/>
            <person name="Worley K."/>
            <person name="Petrosino J."/>
            <person name="Highlander S."/>
            <person name="Gibbs R."/>
        </authorList>
    </citation>
    <scope>NUCLEOTIDE SEQUENCE [LARGE SCALE GENOMIC DNA]</scope>
    <source>
        <strain evidence="2 3">DSM 3688</strain>
    </source>
</reference>
<dbReference type="AlphaFoldDB" id="F9D0K3"/>
<evidence type="ECO:0000256" key="1">
    <source>
        <dbReference type="SAM" id="MobiDB-lite"/>
    </source>
</evidence>
<organism evidence="2 3">
    <name type="scientific">Prevotella dentalis (strain ATCC 49559 / DSM 3688 / JCM 13448 / NCTC 12043 / ES 2772)</name>
    <name type="common">Mitsuokella dentalis</name>
    <dbReference type="NCBI Taxonomy" id="908937"/>
    <lineage>
        <taxon>Bacteria</taxon>
        <taxon>Pseudomonadati</taxon>
        <taxon>Bacteroidota</taxon>
        <taxon>Bacteroidia</taxon>
        <taxon>Bacteroidales</taxon>
        <taxon>Prevotellaceae</taxon>
        <taxon>Prevotella</taxon>
    </lineage>
</organism>
<name>F9D0K3_PREDD</name>
<accession>F9D0K3</accession>
<gene>
    <name evidence="2" type="ORF">HMPREF9136_0381</name>
</gene>